<protein>
    <submittedName>
        <fullName evidence="1">Uncharacterized protein</fullName>
    </submittedName>
</protein>
<dbReference type="RefSeq" id="WP_155258683.1">
    <property type="nucleotide sequence ID" value="NZ_CP126003.1"/>
</dbReference>
<evidence type="ECO:0000313" key="1">
    <source>
        <dbReference type="EMBL" id="MBP1290486.1"/>
    </source>
</evidence>
<accession>A0A8I1Y201</accession>
<gene>
    <name evidence="1" type="ORF">JOH49_000239</name>
</gene>
<organism evidence="1 2">
    <name type="scientific">Bradyrhizobium elkanii</name>
    <dbReference type="NCBI Taxonomy" id="29448"/>
    <lineage>
        <taxon>Bacteria</taxon>
        <taxon>Pseudomonadati</taxon>
        <taxon>Pseudomonadota</taxon>
        <taxon>Alphaproteobacteria</taxon>
        <taxon>Hyphomicrobiales</taxon>
        <taxon>Nitrobacteraceae</taxon>
        <taxon>Bradyrhizobium</taxon>
    </lineage>
</organism>
<comment type="caution">
    <text evidence="1">The sequence shown here is derived from an EMBL/GenBank/DDBJ whole genome shotgun (WGS) entry which is preliminary data.</text>
</comment>
<evidence type="ECO:0000313" key="2">
    <source>
        <dbReference type="Proteomes" id="UP000673383"/>
    </source>
</evidence>
<dbReference type="Proteomes" id="UP000673383">
    <property type="component" value="Unassembled WGS sequence"/>
</dbReference>
<reference evidence="1" key="1">
    <citation type="submission" date="2021-02" db="EMBL/GenBank/DDBJ databases">
        <title>Genomic Encyclopedia of Type Strains, Phase IV (KMG-V): Genome sequencing to study the core and pangenomes of soil and plant-associated prokaryotes.</title>
        <authorList>
            <person name="Whitman W."/>
        </authorList>
    </citation>
    <scope>NUCLEOTIDE SEQUENCE</scope>
    <source>
        <strain evidence="1">USDA 406</strain>
    </source>
</reference>
<name>A0A8I1Y201_BRAEL</name>
<dbReference type="EMBL" id="JAFICZ010000001">
    <property type="protein sequence ID" value="MBP1290486.1"/>
    <property type="molecule type" value="Genomic_DNA"/>
</dbReference>
<dbReference type="AlphaFoldDB" id="A0A8I1Y201"/>
<sequence>MDSDQEALETRTLSVTSINVLSIRRRKPVRHATPPVPSRREGINKFTVRDGWRNRPGEIFAVAHAM</sequence>
<proteinExistence type="predicted"/>